<dbReference type="OrthoDB" id="359154at2759"/>
<dbReference type="InterPro" id="IPR057264">
    <property type="entry name" value="Ribosomal_uL24_C"/>
</dbReference>
<proteinExistence type="inferred from homology"/>
<evidence type="ECO:0000256" key="2">
    <source>
        <dbReference type="ARBA" id="ARBA00022980"/>
    </source>
</evidence>
<accession>A0A2T9XXY5</accession>
<reference evidence="7 8" key="1">
    <citation type="journal article" date="2018" name="MBio">
        <title>Comparative Genomics Reveals the Core Gene Toolbox for the Fungus-Insect Symbiosis.</title>
        <authorList>
            <person name="Wang Y."/>
            <person name="Stata M."/>
            <person name="Wang W."/>
            <person name="Stajich J.E."/>
            <person name="White M.M."/>
            <person name="Moncalvo J.M."/>
        </authorList>
    </citation>
    <scope>NUCLEOTIDE SEQUENCE [LARGE SCALE GENOMIC DNA]</scope>
    <source>
        <strain evidence="7 8">SC-DP-2</strain>
    </source>
</reference>
<comment type="caution">
    <text evidence="7">The sequence shown here is derived from an EMBL/GenBank/DDBJ whole genome shotgun (WGS) entry which is preliminary data.</text>
</comment>
<dbReference type="HAMAP" id="MF_01326_B">
    <property type="entry name" value="Ribosomal_uL24_B"/>
    <property type="match status" value="1"/>
</dbReference>
<dbReference type="SMART" id="SM00739">
    <property type="entry name" value="KOW"/>
    <property type="match status" value="1"/>
</dbReference>
<dbReference type="Gene3D" id="2.30.30.30">
    <property type="match status" value="1"/>
</dbReference>
<dbReference type="GO" id="GO:1990904">
    <property type="term" value="C:ribonucleoprotein complex"/>
    <property type="evidence" value="ECO:0007669"/>
    <property type="project" value="UniProtKB-KW"/>
</dbReference>
<dbReference type="InterPro" id="IPR005824">
    <property type="entry name" value="KOW"/>
</dbReference>
<evidence type="ECO:0000313" key="7">
    <source>
        <dbReference type="EMBL" id="PVU84925.1"/>
    </source>
</evidence>
<dbReference type="Pfam" id="PF17136">
    <property type="entry name" value="ribosomal_L24"/>
    <property type="match status" value="1"/>
</dbReference>
<dbReference type="InterPro" id="IPR041988">
    <property type="entry name" value="Ribosomal_uL24_KOW"/>
</dbReference>
<evidence type="ECO:0000313" key="8">
    <source>
        <dbReference type="Proteomes" id="UP000245609"/>
    </source>
</evidence>
<dbReference type="InterPro" id="IPR003256">
    <property type="entry name" value="Ribosomal_uL24"/>
</dbReference>
<dbReference type="CDD" id="cd06089">
    <property type="entry name" value="KOW_RPL26"/>
    <property type="match status" value="1"/>
</dbReference>
<name>A0A2T9XXY5_9FUNG</name>
<dbReference type="PANTHER" id="PTHR12903">
    <property type="entry name" value="MITOCHONDRIAL RIBOSOMAL PROTEIN L24"/>
    <property type="match status" value="1"/>
</dbReference>
<dbReference type="PROSITE" id="PS01108">
    <property type="entry name" value="RIBOSOMAL_L24"/>
    <property type="match status" value="1"/>
</dbReference>
<dbReference type="Proteomes" id="UP000245609">
    <property type="component" value="Unassembled WGS sequence"/>
</dbReference>
<dbReference type="GO" id="GO:0005840">
    <property type="term" value="C:ribosome"/>
    <property type="evidence" value="ECO:0007669"/>
    <property type="project" value="UniProtKB-KW"/>
</dbReference>
<keyword evidence="3 4" id="KW-0687">Ribonucleoprotein</keyword>
<dbReference type="SUPFAM" id="SSF50104">
    <property type="entry name" value="Translation proteins SH3-like domain"/>
    <property type="match status" value="1"/>
</dbReference>
<comment type="similarity">
    <text evidence="1 4">Belongs to the universal ribosomal protein uL24 family.</text>
</comment>
<dbReference type="InterPro" id="IPR008991">
    <property type="entry name" value="Translation_prot_SH3-like_sf"/>
</dbReference>
<dbReference type="AlphaFoldDB" id="A0A2T9XXY5"/>
<feature type="domain" description="KOW" evidence="6">
    <location>
        <begin position="33"/>
        <end position="60"/>
    </location>
</feature>
<dbReference type="Pfam" id="PF00467">
    <property type="entry name" value="KOW"/>
    <property type="match status" value="1"/>
</dbReference>
<dbReference type="GO" id="GO:0003723">
    <property type="term" value="F:RNA binding"/>
    <property type="evidence" value="ECO:0007669"/>
    <property type="project" value="InterPro"/>
</dbReference>
<dbReference type="NCBIfam" id="TIGR01079">
    <property type="entry name" value="rplX_bact"/>
    <property type="match status" value="1"/>
</dbReference>
<evidence type="ECO:0000256" key="3">
    <source>
        <dbReference type="ARBA" id="ARBA00023274"/>
    </source>
</evidence>
<protein>
    <recommendedName>
        <fullName evidence="6">KOW domain-containing protein</fullName>
    </recommendedName>
</protein>
<feature type="region of interest" description="Disordered" evidence="5">
    <location>
        <begin position="134"/>
        <end position="156"/>
    </location>
</feature>
<keyword evidence="2 4" id="KW-0689">Ribosomal protein</keyword>
<evidence type="ECO:0000256" key="5">
    <source>
        <dbReference type="SAM" id="MobiDB-lite"/>
    </source>
</evidence>
<evidence type="ECO:0000256" key="4">
    <source>
        <dbReference type="RuleBase" id="RU003477"/>
    </source>
</evidence>
<organism evidence="7 8">
    <name type="scientific">Smittium megazygosporum</name>
    <dbReference type="NCBI Taxonomy" id="133381"/>
    <lineage>
        <taxon>Eukaryota</taxon>
        <taxon>Fungi</taxon>
        <taxon>Fungi incertae sedis</taxon>
        <taxon>Zoopagomycota</taxon>
        <taxon>Kickxellomycotina</taxon>
        <taxon>Harpellomycetes</taxon>
        <taxon>Harpellales</taxon>
        <taxon>Legeriomycetaceae</taxon>
        <taxon>Smittium</taxon>
    </lineage>
</organism>
<evidence type="ECO:0000259" key="6">
    <source>
        <dbReference type="SMART" id="SM00739"/>
    </source>
</evidence>
<dbReference type="GO" id="GO:0003735">
    <property type="term" value="F:structural constituent of ribosome"/>
    <property type="evidence" value="ECO:0007669"/>
    <property type="project" value="InterPro"/>
</dbReference>
<dbReference type="InterPro" id="IPR014722">
    <property type="entry name" value="Rib_uL2_dom2"/>
</dbReference>
<gene>
    <name evidence="7" type="ORF">BB560_007215</name>
</gene>
<dbReference type="EMBL" id="MBFS01003778">
    <property type="protein sequence ID" value="PVU84925.1"/>
    <property type="molecule type" value="Genomic_DNA"/>
</dbReference>
<dbReference type="GO" id="GO:0006412">
    <property type="term" value="P:translation"/>
    <property type="evidence" value="ECO:0007669"/>
    <property type="project" value="InterPro"/>
</dbReference>
<dbReference type="InterPro" id="IPR005825">
    <property type="entry name" value="Ribosomal_uL24_CS"/>
</dbReference>
<dbReference type="STRING" id="133381.A0A2T9XXY5"/>
<sequence length="191" mass="21799">MPLIHKLIRRAMNPRVQKLLKPLKKKDLVKDWNVFRGDQVCVMKGKDKGKIGTVVEVLRERNIIKVENLNLAKKKVMKTESTPSGYIMKEMPIHVNDVSLLDPSTNLPTKVKVLPYFNDETGKNEKRRYSISTGTFIPRPKPLDPKETSVDGPCDTSAEDVQEVTYKPMKNMAPLPTEILLELYNKNKSII</sequence>
<evidence type="ECO:0000256" key="1">
    <source>
        <dbReference type="ARBA" id="ARBA00010618"/>
    </source>
</evidence>
<keyword evidence="8" id="KW-1185">Reference proteome</keyword>